<name>A0ABQ9C0U8_9ROSI</name>
<sequence length="129" mass="14970">MSIVFWLLDPRVGYFYEERNSSEHDFNFRLYDPHRFLAVFAVDGQVAIATDQVVFFHILSQPVLEGLYSHHRCAAEITSRAIQTKQNAESMKARRDRKQTICRHPNYKIPTATQGRVGPRITMVFVTVL</sequence>
<comment type="caution">
    <text evidence="1">The sequence shown here is derived from an EMBL/GenBank/DDBJ whole genome shotgun (WGS) entry which is preliminary data.</text>
</comment>
<reference evidence="1" key="2">
    <citation type="journal article" date="2023" name="Int. J. Mol. Sci.">
        <title>De Novo Assembly and Annotation of 11 Diverse Shrub Willow (Salix) Genomes Reveals Novel Gene Organization in Sex-Linked Regions.</title>
        <authorList>
            <person name="Hyden B."/>
            <person name="Feng K."/>
            <person name="Yates T.B."/>
            <person name="Jawdy S."/>
            <person name="Cereghino C."/>
            <person name="Smart L.B."/>
            <person name="Muchero W."/>
        </authorList>
    </citation>
    <scope>NUCLEOTIDE SEQUENCE</scope>
    <source>
        <tissue evidence="1">Shoot tip</tissue>
    </source>
</reference>
<accession>A0ABQ9C0U8</accession>
<dbReference type="Proteomes" id="UP001141253">
    <property type="component" value="Chromosome 1"/>
</dbReference>
<reference evidence="1" key="1">
    <citation type="submission" date="2022-10" db="EMBL/GenBank/DDBJ databases">
        <authorList>
            <person name="Hyden B.L."/>
            <person name="Feng K."/>
            <person name="Yates T."/>
            <person name="Jawdy S."/>
            <person name="Smart L.B."/>
            <person name="Muchero W."/>
        </authorList>
    </citation>
    <scope>NUCLEOTIDE SEQUENCE</scope>
    <source>
        <tissue evidence="1">Shoot tip</tissue>
    </source>
</reference>
<protein>
    <submittedName>
        <fullName evidence="1">Uncharacterized protein</fullName>
    </submittedName>
</protein>
<evidence type="ECO:0000313" key="2">
    <source>
        <dbReference type="Proteomes" id="UP001141253"/>
    </source>
</evidence>
<evidence type="ECO:0000313" key="1">
    <source>
        <dbReference type="EMBL" id="KAJ6393187.1"/>
    </source>
</evidence>
<gene>
    <name evidence="1" type="ORF">OIU77_022626</name>
</gene>
<dbReference type="EMBL" id="JAPFFI010000005">
    <property type="protein sequence ID" value="KAJ6393187.1"/>
    <property type="molecule type" value="Genomic_DNA"/>
</dbReference>
<proteinExistence type="predicted"/>
<organism evidence="1 2">
    <name type="scientific">Salix suchowensis</name>
    <dbReference type="NCBI Taxonomy" id="1278906"/>
    <lineage>
        <taxon>Eukaryota</taxon>
        <taxon>Viridiplantae</taxon>
        <taxon>Streptophyta</taxon>
        <taxon>Embryophyta</taxon>
        <taxon>Tracheophyta</taxon>
        <taxon>Spermatophyta</taxon>
        <taxon>Magnoliopsida</taxon>
        <taxon>eudicotyledons</taxon>
        <taxon>Gunneridae</taxon>
        <taxon>Pentapetalae</taxon>
        <taxon>rosids</taxon>
        <taxon>fabids</taxon>
        <taxon>Malpighiales</taxon>
        <taxon>Salicaceae</taxon>
        <taxon>Saliceae</taxon>
        <taxon>Salix</taxon>
    </lineage>
</organism>
<keyword evidence="2" id="KW-1185">Reference proteome</keyword>